<dbReference type="HAMAP" id="MF_00101">
    <property type="entry name" value="AcpS"/>
    <property type="match status" value="1"/>
</dbReference>
<comment type="function">
    <text evidence="8">Transfers the 4'-phosphopantetheine moiety from coenzyme A to a Ser of acyl-carrier-protein.</text>
</comment>
<evidence type="ECO:0000256" key="4">
    <source>
        <dbReference type="ARBA" id="ARBA00022832"/>
    </source>
</evidence>
<keyword evidence="2 8" id="KW-0808">Transferase</keyword>
<keyword evidence="11" id="KW-1185">Reference proteome</keyword>
<dbReference type="Proteomes" id="UP000054874">
    <property type="component" value="Unassembled WGS sequence"/>
</dbReference>
<name>A0A0V8QHH5_9FIRM</name>
<feature type="binding site" evidence="8">
    <location>
        <position position="52"/>
    </location>
    <ligand>
        <name>Mg(2+)</name>
        <dbReference type="ChEBI" id="CHEBI:18420"/>
    </ligand>
</feature>
<dbReference type="InterPro" id="IPR008278">
    <property type="entry name" value="4-PPantetheinyl_Trfase_dom"/>
</dbReference>
<dbReference type="RefSeq" id="WP_058351749.1">
    <property type="nucleotide sequence ID" value="NZ_CABMMD010000057.1"/>
</dbReference>
<dbReference type="GO" id="GO:0005737">
    <property type="term" value="C:cytoplasm"/>
    <property type="evidence" value="ECO:0007669"/>
    <property type="project" value="UniProtKB-SubCell"/>
</dbReference>
<evidence type="ECO:0000256" key="2">
    <source>
        <dbReference type="ARBA" id="ARBA00022679"/>
    </source>
</evidence>
<keyword evidence="1 8" id="KW-0444">Lipid biosynthesis</keyword>
<dbReference type="GO" id="GO:0006633">
    <property type="term" value="P:fatty acid biosynthetic process"/>
    <property type="evidence" value="ECO:0007669"/>
    <property type="project" value="UniProtKB-UniRule"/>
</dbReference>
<keyword evidence="7 8" id="KW-0275">Fatty acid biosynthesis</keyword>
<comment type="caution">
    <text evidence="10">The sequence shown here is derived from an EMBL/GenBank/DDBJ whole genome shotgun (WGS) entry which is preliminary data.</text>
</comment>
<evidence type="ECO:0000256" key="3">
    <source>
        <dbReference type="ARBA" id="ARBA00022723"/>
    </source>
</evidence>
<evidence type="ECO:0000256" key="6">
    <source>
        <dbReference type="ARBA" id="ARBA00023098"/>
    </source>
</evidence>
<dbReference type="Gene3D" id="3.90.470.20">
    <property type="entry name" value="4'-phosphopantetheinyl transferase domain"/>
    <property type="match status" value="1"/>
</dbReference>
<evidence type="ECO:0000256" key="5">
    <source>
        <dbReference type="ARBA" id="ARBA00022842"/>
    </source>
</evidence>
<dbReference type="EMBL" id="LNAM01000057">
    <property type="protein sequence ID" value="KSV60018.1"/>
    <property type="molecule type" value="Genomic_DNA"/>
</dbReference>
<reference evidence="10 11" key="1">
    <citation type="submission" date="2015-11" db="EMBL/GenBank/DDBJ databases">
        <title>Butyribacter intestini gen. nov., sp. nov., a butyric acid-producing bacterium of the family Lachnospiraceae isolated from the human faeces.</title>
        <authorList>
            <person name="Zou Y."/>
            <person name="Xue W."/>
            <person name="Luo G."/>
            <person name="Lv M."/>
        </authorList>
    </citation>
    <scope>NUCLEOTIDE SEQUENCE [LARGE SCALE GENOMIC DNA]</scope>
    <source>
        <strain evidence="10 11">ACET-33324</strain>
    </source>
</reference>
<keyword evidence="4 8" id="KW-0276">Fatty acid metabolism</keyword>
<dbReference type="Pfam" id="PF01648">
    <property type="entry name" value="ACPS"/>
    <property type="match status" value="1"/>
</dbReference>
<protein>
    <recommendedName>
        <fullName evidence="8">Holo-[acyl-carrier-protein] synthase</fullName>
        <shortName evidence="8">Holo-ACP synthase</shortName>
        <ecNumber evidence="8">2.7.8.7</ecNumber>
    </recommendedName>
    <alternativeName>
        <fullName evidence="8">4'-phosphopantetheinyl transferase AcpS</fullName>
    </alternativeName>
</protein>
<dbReference type="OrthoDB" id="517356at2"/>
<dbReference type="GO" id="GO:0008897">
    <property type="term" value="F:holo-[acyl-carrier-protein] synthase activity"/>
    <property type="evidence" value="ECO:0007669"/>
    <property type="project" value="UniProtKB-UniRule"/>
</dbReference>
<keyword evidence="8" id="KW-0963">Cytoplasm</keyword>
<sequence length="133" mass="14932">MIAGIGMDMVEIHRVVKACERAAFLKKYFTEAERELIAVDLKRAADNFAVKEAVSKMFGTGFREISPIDIECLRDKLGKPYVNLYGKAAEYKRLLSIDEIYVTITNTRELSAAVAVGETKNEISYESRTDEGD</sequence>
<evidence type="ECO:0000259" key="9">
    <source>
        <dbReference type="Pfam" id="PF01648"/>
    </source>
</evidence>
<keyword evidence="3 8" id="KW-0479">Metal-binding</keyword>
<keyword evidence="6 8" id="KW-0443">Lipid metabolism</keyword>
<comment type="similarity">
    <text evidence="8">Belongs to the P-Pant transferase superfamily. AcpS family.</text>
</comment>
<dbReference type="SUPFAM" id="SSF56214">
    <property type="entry name" value="4'-phosphopantetheinyl transferase"/>
    <property type="match status" value="1"/>
</dbReference>
<dbReference type="InterPro" id="IPR002582">
    <property type="entry name" value="ACPS"/>
</dbReference>
<keyword evidence="5 8" id="KW-0460">Magnesium</keyword>
<comment type="cofactor">
    <cofactor evidence="8">
        <name>Mg(2+)</name>
        <dbReference type="ChEBI" id="CHEBI:18420"/>
    </cofactor>
</comment>
<dbReference type="InterPro" id="IPR037143">
    <property type="entry name" value="4-PPantetheinyl_Trfase_dom_sf"/>
</dbReference>
<dbReference type="NCBIfam" id="TIGR00516">
    <property type="entry name" value="acpS"/>
    <property type="match status" value="1"/>
</dbReference>
<gene>
    <name evidence="8" type="primary">acpS</name>
    <name evidence="10" type="ORF">ASU35_07000</name>
</gene>
<comment type="subcellular location">
    <subcellularLocation>
        <location evidence="8">Cytoplasm</location>
    </subcellularLocation>
</comment>
<dbReference type="NCBIfam" id="TIGR00556">
    <property type="entry name" value="pantethn_trn"/>
    <property type="match status" value="1"/>
</dbReference>
<feature type="domain" description="4'-phosphopantetheinyl transferase" evidence="9">
    <location>
        <begin position="4"/>
        <end position="92"/>
    </location>
</feature>
<dbReference type="AlphaFoldDB" id="A0A0V8QHH5"/>
<accession>A0A0V8QHH5</accession>
<evidence type="ECO:0000313" key="11">
    <source>
        <dbReference type="Proteomes" id="UP000054874"/>
    </source>
</evidence>
<comment type="catalytic activity">
    <reaction evidence="8">
        <text>apo-[ACP] + CoA = holo-[ACP] + adenosine 3',5'-bisphosphate + H(+)</text>
        <dbReference type="Rhea" id="RHEA:12068"/>
        <dbReference type="Rhea" id="RHEA-COMP:9685"/>
        <dbReference type="Rhea" id="RHEA-COMP:9690"/>
        <dbReference type="ChEBI" id="CHEBI:15378"/>
        <dbReference type="ChEBI" id="CHEBI:29999"/>
        <dbReference type="ChEBI" id="CHEBI:57287"/>
        <dbReference type="ChEBI" id="CHEBI:58343"/>
        <dbReference type="ChEBI" id="CHEBI:64479"/>
        <dbReference type="EC" id="2.7.8.7"/>
    </reaction>
</comment>
<evidence type="ECO:0000313" key="10">
    <source>
        <dbReference type="EMBL" id="KSV60018.1"/>
    </source>
</evidence>
<organism evidence="10 11">
    <name type="scientific">Acetivibrio ethanolgignens</name>
    <dbReference type="NCBI Taxonomy" id="290052"/>
    <lineage>
        <taxon>Bacteria</taxon>
        <taxon>Bacillati</taxon>
        <taxon>Bacillota</taxon>
        <taxon>Clostridia</taxon>
        <taxon>Eubacteriales</taxon>
        <taxon>Oscillospiraceae</taxon>
        <taxon>Acetivibrio</taxon>
    </lineage>
</organism>
<evidence type="ECO:0000256" key="7">
    <source>
        <dbReference type="ARBA" id="ARBA00023160"/>
    </source>
</evidence>
<proteinExistence type="inferred from homology"/>
<dbReference type="GO" id="GO:0000287">
    <property type="term" value="F:magnesium ion binding"/>
    <property type="evidence" value="ECO:0007669"/>
    <property type="project" value="UniProtKB-UniRule"/>
</dbReference>
<dbReference type="EC" id="2.7.8.7" evidence="8"/>
<evidence type="ECO:0000256" key="8">
    <source>
        <dbReference type="HAMAP-Rule" id="MF_00101"/>
    </source>
</evidence>
<dbReference type="InterPro" id="IPR004568">
    <property type="entry name" value="Ppantetheine-prot_Trfase_dom"/>
</dbReference>
<dbReference type="STRING" id="290052.ASU35_07000"/>
<evidence type="ECO:0000256" key="1">
    <source>
        <dbReference type="ARBA" id="ARBA00022516"/>
    </source>
</evidence>
<feature type="binding site" evidence="8">
    <location>
        <position position="8"/>
    </location>
    <ligand>
        <name>Mg(2+)</name>
        <dbReference type="ChEBI" id="CHEBI:18420"/>
    </ligand>
</feature>